<evidence type="ECO:0000256" key="17">
    <source>
        <dbReference type="ARBA" id="ARBA00023180"/>
    </source>
</evidence>
<evidence type="ECO:0000256" key="12">
    <source>
        <dbReference type="ARBA" id="ARBA00022824"/>
    </source>
</evidence>
<evidence type="ECO:0000256" key="19">
    <source>
        <dbReference type="ARBA" id="ARBA00025833"/>
    </source>
</evidence>
<dbReference type="Gene3D" id="3.40.630.10">
    <property type="entry name" value="Zn peptidases"/>
    <property type="match status" value="1"/>
</dbReference>
<evidence type="ECO:0000256" key="2">
    <source>
        <dbReference type="ARBA" id="ARBA00004371"/>
    </source>
</evidence>
<dbReference type="AlphaFoldDB" id="A0A918RN05"/>
<evidence type="ECO:0000256" key="18">
    <source>
        <dbReference type="ARBA" id="ARBA00023228"/>
    </source>
</evidence>
<evidence type="ECO:0000313" key="23">
    <source>
        <dbReference type="EMBL" id="GHA04563.1"/>
    </source>
</evidence>
<evidence type="ECO:0000256" key="10">
    <source>
        <dbReference type="ARBA" id="ARBA00022729"/>
    </source>
</evidence>
<reference evidence="23" key="1">
    <citation type="journal article" date="2014" name="Int. J. Syst. Evol. Microbiol.">
        <title>Complete genome sequence of Corynebacterium casei LMG S-19264T (=DSM 44701T), isolated from a smear-ripened cheese.</title>
        <authorList>
            <consortium name="US DOE Joint Genome Institute (JGI-PGF)"/>
            <person name="Walter F."/>
            <person name="Albersmeier A."/>
            <person name="Kalinowski J."/>
            <person name="Ruckert C."/>
        </authorList>
    </citation>
    <scope>NUCLEOTIDE SEQUENCE</scope>
    <source>
        <strain evidence="23">KCTC 32422</strain>
    </source>
</reference>
<keyword evidence="15" id="KW-0482">Metalloprotease</keyword>
<dbReference type="InterPro" id="IPR007484">
    <property type="entry name" value="Peptidase_M28"/>
</dbReference>
<comment type="caution">
    <text evidence="23">The sequence shown here is derived from an EMBL/GenBank/DDBJ whole genome shotgun (WGS) entry which is preliminary data.</text>
</comment>
<gene>
    <name evidence="23" type="ORF">GCM10011617_27050</name>
</gene>
<evidence type="ECO:0000259" key="22">
    <source>
        <dbReference type="Pfam" id="PF04389"/>
    </source>
</evidence>
<protein>
    <recommendedName>
        <fullName evidence="5">Carboxypeptidase Q</fullName>
    </recommendedName>
    <alternativeName>
        <fullName evidence="20">Plasma glutamate carboxypeptidase</fullName>
    </alternativeName>
</protein>
<feature type="signal peptide" evidence="21">
    <location>
        <begin position="1"/>
        <end position="21"/>
    </location>
</feature>
<dbReference type="Gene3D" id="3.50.30.30">
    <property type="match status" value="1"/>
</dbReference>
<evidence type="ECO:0000256" key="8">
    <source>
        <dbReference type="ARBA" id="ARBA00022670"/>
    </source>
</evidence>
<keyword evidence="13" id="KW-0862">Zinc</keyword>
<dbReference type="GO" id="GO:0005764">
    <property type="term" value="C:lysosome"/>
    <property type="evidence" value="ECO:0007669"/>
    <property type="project" value="UniProtKB-SubCell"/>
</dbReference>
<dbReference type="GO" id="GO:0005576">
    <property type="term" value="C:extracellular region"/>
    <property type="evidence" value="ECO:0007669"/>
    <property type="project" value="UniProtKB-SubCell"/>
</dbReference>
<keyword evidence="14" id="KW-0333">Golgi apparatus</keyword>
<proteinExistence type="predicted"/>
<dbReference type="RefSeq" id="WP_189542417.1">
    <property type="nucleotide sequence ID" value="NZ_BMZD01000007.1"/>
</dbReference>
<evidence type="ECO:0000256" key="11">
    <source>
        <dbReference type="ARBA" id="ARBA00022801"/>
    </source>
</evidence>
<dbReference type="PANTHER" id="PTHR12053">
    <property type="entry name" value="PROTEASE FAMILY M28 PLASMA GLUTAMATE CARBOXYPEPTIDASE-RELATED"/>
    <property type="match status" value="1"/>
</dbReference>
<keyword evidence="10 21" id="KW-0732">Signal</keyword>
<dbReference type="Pfam" id="PF04389">
    <property type="entry name" value="Peptidase_M28"/>
    <property type="match status" value="1"/>
</dbReference>
<dbReference type="GO" id="GO:0006508">
    <property type="term" value="P:proteolysis"/>
    <property type="evidence" value="ECO:0007669"/>
    <property type="project" value="UniProtKB-KW"/>
</dbReference>
<reference evidence="23" key="2">
    <citation type="submission" date="2020-09" db="EMBL/GenBank/DDBJ databases">
        <authorList>
            <person name="Sun Q."/>
            <person name="Kim S."/>
        </authorList>
    </citation>
    <scope>NUCLEOTIDE SEQUENCE</scope>
    <source>
        <strain evidence="23">KCTC 32422</strain>
    </source>
</reference>
<evidence type="ECO:0000256" key="5">
    <source>
        <dbReference type="ARBA" id="ARBA00014116"/>
    </source>
</evidence>
<dbReference type="EMBL" id="BMZD01000007">
    <property type="protein sequence ID" value="GHA04563.1"/>
    <property type="molecule type" value="Genomic_DNA"/>
</dbReference>
<evidence type="ECO:0000256" key="4">
    <source>
        <dbReference type="ARBA" id="ARBA00004613"/>
    </source>
</evidence>
<evidence type="ECO:0000256" key="21">
    <source>
        <dbReference type="SAM" id="SignalP"/>
    </source>
</evidence>
<keyword evidence="18" id="KW-0458">Lysosome</keyword>
<sequence length="444" mass="45786">MTKLKTMLALSAALLATTAQANASAESVAWTITADLTTEVGARLAGTDREAAARDWAVARLKALGLANVRVEPFTIPGWVRGAEAARMTAPYPHQLAITALGNSAPTPAGGLTAPLVYFPTLDALRAAPDGSLKGKVAFIDHAMQATQDGSSYGPYGQVRRAGPALAASKGAAGVVIRSIGTDRHRNPHTGGTGWTAGVTAVPAGAVSNPDADLIARIARTGKPMQVNLVLEGKPVGALPSGNVIAELPGRDPALPPILVACHLDSWDLGTGAFDDAAGCGIITDAALRAQAGGKPLRTIRVLWAGAEEVGIFGGQAYGEAHAKEPHALAMESDFGADRVWRVQFNFAPASAPLADRIAAALAPLGIHRGTEKATGGADVTAIIAKQKLAVVDLDQDGTRYFDLHHTPDDTLDKIDPAQLEQNVQAWTTVLKIVANEAGPLGGN</sequence>
<name>A0A918RN05_9SPHN</name>
<evidence type="ECO:0000256" key="7">
    <source>
        <dbReference type="ARBA" id="ARBA00022645"/>
    </source>
</evidence>
<evidence type="ECO:0000256" key="16">
    <source>
        <dbReference type="ARBA" id="ARBA00023145"/>
    </source>
</evidence>
<dbReference type="GO" id="GO:0046872">
    <property type="term" value="F:metal ion binding"/>
    <property type="evidence" value="ECO:0007669"/>
    <property type="project" value="UniProtKB-KW"/>
</dbReference>
<dbReference type="PANTHER" id="PTHR12053:SF3">
    <property type="entry name" value="CARBOXYPEPTIDASE Q"/>
    <property type="match status" value="1"/>
</dbReference>
<evidence type="ECO:0000256" key="9">
    <source>
        <dbReference type="ARBA" id="ARBA00022723"/>
    </source>
</evidence>
<dbReference type="InterPro" id="IPR039866">
    <property type="entry name" value="CPQ"/>
</dbReference>
<feature type="domain" description="Peptidase M28" evidence="22">
    <location>
        <begin position="243"/>
        <end position="428"/>
    </location>
</feature>
<accession>A0A918RN05</accession>
<dbReference type="SUPFAM" id="SSF53187">
    <property type="entry name" value="Zn-dependent exopeptidases"/>
    <property type="match status" value="1"/>
</dbReference>
<keyword evidence="9" id="KW-0479">Metal-binding</keyword>
<comment type="subunit">
    <text evidence="19">Homodimer. The monomeric form is inactive while the homodimer is active.</text>
</comment>
<evidence type="ECO:0000313" key="24">
    <source>
        <dbReference type="Proteomes" id="UP000634139"/>
    </source>
</evidence>
<keyword evidence="7" id="KW-0121">Carboxypeptidase</keyword>
<comment type="subcellular location">
    <subcellularLocation>
        <location evidence="1">Endoplasmic reticulum</location>
    </subcellularLocation>
    <subcellularLocation>
        <location evidence="3">Golgi apparatus</location>
    </subcellularLocation>
    <subcellularLocation>
        <location evidence="2">Lysosome</location>
    </subcellularLocation>
    <subcellularLocation>
        <location evidence="4">Secreted</location>
    </subcellularLocation>
</comment>
<evidence type="ECO:0000256" key="15">
    <source>
        <dbReference type="ARBA" id="ARBA00023049"/>
    </source>
</evidence>
<keyword evidence="16" id="KW-0865">Zymogen</keyword>
<dbReference type="GO" id="GO:0004180">
    <property type="term" value="F:carboxypeptidase activity"/>
    <property type="evidence" value="ECO:0007669"/>
    <property type="project" value="UniProtKB-KW"/>
</dbReference>
<keyword evidence="8" id="KW-0645">Protease</keyword>
<keyword evidence="12" id="KW-0256">Endoplasmic reticulum</keyword>
<evidence type="ECO:0000256" key="3">
    <source>
        <dbReference type="ARBA" id="ARBA00004555"/>
    </source>
</evidence>
<dbReference type="GO" id="GO:0004177">
    <property type="term" value="F:aminopeptidase activity"/>
    <property type="evidence" value="ECO:0007669"/>
    <property type="project" value="UniProtKB-KW"/>
</dbReference>
<keyword evidence="17" id="KW-0325">Glycoprotein</keyword>
<evidence type="ECO:0000256" key="13">
    <source>
        <dbReference type="ARBA" id="ARBA00022833"/>
    </source>
</evidence>
<evidence type="ECO:0000256" key="14">
    <source>
        <dbReference type="ARBA" id="ARBA00023034"/>
    </source>
</evidence>
<keyword evidence="6" id="KW-0964">Secreted</keyword>
<dbReference type="GO" id="GO:0070573">
    <property type="term" value="F:metallodipeptidase activity"/>
    <property type="evidence" value="ECO:0007669"/>
    <property type="project" value="InterPro"/>
</dbReference>
<feature type="chain" id="PRO_5037205451" description="Carboxypeptidase Q" evidence="21">
    <location>
        <begin position="22"/>
        <end position="444"/>
    </location>
</feature>
<keyword evidence="11" id="KW-0378">Hydrolase</keyword>
<keyword evidence="24" id="KW-1185">Reference proteome</keyword>
<keyword evidence="23" id="KW-0031">Aminopeptidase</keyword>
<evidence type="ECO:0000256" key="1">
    <source>
        <dbReference type="ARBA" id="ARBA00004240"/>
    </source>
</evidence>
<organism evidence="23 24">
    <name type="scientific">Novosphingobium arvoryzae</name>
    <dbReference type="NCBI Taxonomy" id="1256514"/>
    <lineage>
        <taxon>Bacteria</taxon>
        <taxon>Pseudomonadati</taxon>
        <taxon>Pseudomonadota</taxon>
        <taxon>Alphaproteobacteria</taxon>
        <taxon>Sphingomonadales</taxon>
        <taxon>Sphingomonadaceae</taxon>
        <taxon>Novosphingobium</taxon>
    </lineage>
</organism>
<dbReference type="Proteomes" id="UP000634139">
    <property type="component" value="Unassembled WGS sequence"/>
</dbReference>
<evidence type="ECO:0000256" key="6">
    <source>
        <dbReference type="ARBA" id="ARBA00022525"/>
    </source>
</evidence>
<evidence type="ECO:0000256" key="20">
    <source>
        <dbReference type="ARBA" id="ARBA00033328"/>
    </source>
</evidence>